<name>A0A0D9YLR1_9ORYZ</name>
<keyword evidence="4" id="KW-1185">Reference proteome</keyword>
<evidence type="ECO:0000313" key="4">
    <source>
        <dbReference type="Proteomes" id="UP000026961"/>
    </source>
</evidence>
<organism evidence="3">
    <name type="scientific">Oryza glumipatula</name>
    <dbReference type="NCBI Taxonomy" id="40148"/>
    <lineage>
        <taxon>Eukaryota</taxon>
        <taxon>Viridiplantae</taxon>
        <taxon>Streptophyta</taxon>
        <taxon>Embryophyta</taxon>
        <taxon>Tracheophyta</taxon>
        <taxon>Spermatophyta</taxon>
        <taxon>Magnoliopsida</taxon>
        <taxon>Liliopsida</taxon>
        <taxon>Poales</taxon>
        <taxon>Poaceae</taxon>
        <taxon>BOP clade</taxon>
        <taxon>Oryzoideae</taxon>
        <taxon>Oryzeae</taxon>
        <taxon>Oryzinae</taxon>
        <taxon>Oryza</taxon>
    </lineage>
</organism>
<keyword evidence="2" id="KW-1133">Transmembrane helix</keyword>
<feature type="compositionally biased region" description="Basic and acidic residues" evidence="1">
    <location>
        <begin position="34"/>
        <end position="46"/>
    </location>
</feature>
<sequence length="95" mass="10104">MSPRISRGNITESVSSSSCSARKEGGAGAHRRGVPREGAEGGARRGSRMARELASKCLAAALFFLLLLLSCSPSLSRLSLFLPGWRETEPLLSQT</sequence>
<dbReference type="Proteomes" id="UP000026961">
    <property type="component" value="Chromosome 2"/>
</dbReference>
<reference evidence="3" key="1">
    <citation type="submission" date="2015-04" db="UniProtKB">
        <authorList>
            <consortium name="EnsemblPlants"/>
        </authorList>
    </citation>
    <scope>IDENTIFICATION</scope>
</reference>
<dbReference type="HOGENOM" id="CLU_2376263_0_0_1"/>
<protein>
    <submittedName>
        <fullName evidence="3">Uncharacterized protein</fullName>
    </submittedName>
</protein>
<keyword evidence="2" id="KW-0812">Transmembrane</keyword>
<evidence type="ECO:0000313" key="3">
    <source>
        <dbReference type="EnsemblPlants" id="OGLUM02G02180.1"/>
    </source>
</evidence>
<evidence type="ECO:0000256" key="2">
    <source>
        <dbReference type="SAM" id="Phobius"/>
    </source>
</evidence>
<feature type="region of interest" description="Disordered" evidence="1">
    <location>
        <begin position="1"/>
        <end position="46"/>
    </location>
</feature>
<dbReference type="EnsemblPlants" id="OGLUM02G02180.1">
    <property type="protein sequence ID" value="OGLUM02G02180.1"/>
    <property type="gene ID" value="OGLUM02G02180"/>
</dbReference>
<keyword evidence="2" id="KW-0472">Membrane</keyword>
<proteinExistence type="predicted"/>
<feature type="transmembrane region" description="Helical" evidence="2">
    <location>
        <begin position="53"/>
        <end position="75"/>
    </location>
</feature>
<dbReference type="AlphaFoldDB" id="A0A0D9YLR1"/>
<reference evidence="3" key="2">
    <citation type="submission" date="2018-05" db="EMBL/GenBank/DDBJ databases">
        <title>OgluRS3 (Oryza glumaepatula Reference Sequence Version 3).</title>
        <authorList>
            <person name="Zhang J."/>
            <person name="Kudrna D."/>
            <person name="Lee S."/>
            <person name="Talag J."/>
            <person name="Welchert J."/>
            <person name="Wing R.A."/>
        </authorList>
    </citation>
    <scope>NUCLEOTIDE SEQUENCE [LARGE SCALE GENOMIC DNA]</scope>
</reference>
<evidence type="ECO:0000256" key="1">
    <source>
        <dbReference type="SAM" id="MobiDB-lite"/>
    </source>
</evidence>
<dbReference type="Gramene" id="OGLUM02G02180.1">
    <property type="protein sequence ID" value="OGLUM02G02180.1"/>
    <property type="gene ID" value="OGLUM02G02180"/>
</dbReference>
<accession>A0A0D9YLR1</accession>
<feature type="compositionally biased region" description="Polar residues" evidence="1">
    <location>
        <begin position="8"/>
        <end position="20"/>
    </location>
</feature>